<dbReference type="RefSeq" id="XP_064702285.1">
    <property type="nucleotide sequence ID" value="XM_064851016.1"/>
</dbReference>
<accession>A0AAV9MYY3</accession>
<dbReference type="Gene3D" id="3.50.50.60">
    <property type="entry name" value="FAD/NAD(P)-binding domain"/>
    <property type="match status" value="2"/>
</dbReference>
<dbReference type="EMBL" id="JAVRRD010000029">
    <property type="protein sequence ID" value="KAK5046702.1"/>
    <property type="molecule type" value="Genomic_DNA"/>
</dbReference>
<evidence type="ECO:0000256" key="2">
    <source>
        <dbReference type="ARBA" id="ARBA00010139"/>
    </source>
</evidence>
<evidence type="ECO:0008006" key="6">
    <source>
        <dbReference type="Google" id="ProtNLM"/>
    </source>
</evidence>
<keyword evidence="5" id="KW-1185">Reference proteome</keyword>
<dbReference type="PANTHER" id="PTHR42877">
    <property type="entry name" value="L-ORNITHINE N(5)-MONOOXYGENASE-RELATED"/>
    <property type="match status" value="1"/>
</dbReference>
<evidence type="ECO:0000313" key="4">
    <source>
        <dbReference type="EMBL" id="KAK5046702.1"/>
    </source>
</evidence>
<feature type="compositionally biased region" description="Polar residues" evidence="3">
    <location>
        <begin position="27"/>
        <end position="38"/>
    </location>
</feature>
<evidence type="ECO:0000256" key="1">
    <source>
        <dbReference type="ARBA" id="ARBA00001974"/>
    </source>
</evidence>
<protein>
    <recommendedName>
        <fullName evidence="6">L-ornithine N(5)-oxygenase</fullName>
    </recommendedName>
</protein>
<dbReference type="InterPro" id="IPR036188">
    <property type="entry name" value="FAD/NAD-bd_sf"/>
</dbReference>
<dbReference type="PANTHER" id="PTHR42877:SF6">
    <property type="entry name" value="MONOOXYGENASE, PUTATIVE (AFU_ORTHOLOGUE AFUA_3G15050)-RELATED"/>
    <property type="match status" value="1"/>
</dbReference>
<reference evidence="4 5" key="1">
    <citation type="submission" date="2023-08" db="EMBL/GenBank/DDBJ databases">
        <title>Black Yeasts Isolated from many extreme environments.</title>
        <authorList>
            <person name="Coleine C."/>
            <person name="Stajich J.E."/>
            <person name="Selbmann L."/>
        </authorList>
    </citation>
    <scope>NUCLEOTIDE SEQUENCE [LARGE SCALE GENOMIC DNA]</scope>
    <source>
        <strain evidence="4 5">CCFEE 5792</strain>
    </source>
</reference>
<comment type="similarity">
    <text evidence="2">Belongs to the FAD-binding monooxygenase family.</text>
</comment>
<name>A0AAV9MYY3_9EURO</name>
<evidence type="ECO:0000313" key="5">
    <source>
        <dbReference type="Proteomes" id="UP001358417"/>
    </source>
</evidence>
<feature type="compositionally biased region" description="Low complexity" evidence="3">
    <location>
        <begin position="1"/>
        <end position="23"/>
    </location>
</feature>
<dbReference type="Proteomes" id="UP001358417">
    <property type="component" value="Unassembled WGS sequence"/>
</dbReference>
<sequence>MASINGSTTPSSTASSGSVPDSAASDVGSSQSDITNVTVEDGNGPTATFSERPVKAIILGAGIGGLAAAVLLSQKVNNLSYVVYDRNDRVGGTWAENTYPGVRCDVPSHVYQLTFAPNTDWSEYYAKGEEIQRYYARVTEEYGVRPNLRLLHEVLSATWSSETHQWKFQIRDLVTDTVFQDTADFFISVPGRVNQKALPDIEGLGTFKGQVIHTAKWDHRISLEGKRVAVIGNGASGQQILPNILPQVAHIDHYVRSKTYVSPAFRHGLKEAAADHPGAHTYTDEEKRLFRENPSEYLKYRKELDKKHYGSVNNQFALLGSDDNHKLRESLLKTMLDRIHGDKAWLERLTPDYSPGCKRLTPAPGYLEGITGPKVEFIDVPIVRVTENGIVTADGNTRNVEIIVAATGFKDGFYPRFPTYDGNGTDLSKAWRPGGVIGFPETYLGIMAPDAPNYFFILQAQGNAFGGSVPHQAEVSAAYIARVIRKAQRHGYRAVYPSQSAAREFSEIVDEYFDKSVTNDGCRTYFKLLDQPGKSRNVIGFPGTTRQRLEVLSEPRWEDFHFDGAGFGKETGEHETGTNSKPNRFRRFWGSGRSKLDEANDLDQITSYLQEVGQVDLRRLYESP</sequence>
<dbReference type="SUPFAM" id="SSF51905">
    <property type="entry name" value="FAD/NAD(P)-binding domain"/>
    <property type="match status" value="3"/>
</dbReference>
<comment type="caution">
    <text evidence="4">The sequence shown here is derived from an EMBL/GenBank/DDBJ whole genome shotgun (WGS) entry which is preliminary data.</text>
</comment>
<dbReference type="AlphaFoldDB" id="A0AAV9MYY3"/>
<proteinExistence type="inferred from homology"/>
<comment type="cofactor">
    <cofactor evidence="1">
        <name>FAD</name>
        <dbReference type="ChEBI" id="CHEBI:57692"/>
    </cofactor>
</comment>
<organism evidence="4 5">
    <name type="scientific">Exophiala bonariae</name>
    <dbReference type="NCBI Taxonomy" id="1690606"/>
    <lineage>
        <taxon>Eukaryota</taxon>
        <taxon>Fungi</taxon>
        <taxon>Dikarya</taxon>
        <taxon>Ascomycota</taxon>
        <taxon>Pezizomycotina</taxon>
        <taxon>Eurotiomycetes</taxon>
        <taxon>Chaetothyriomycetidae</taxon>
        <taxon>Chaetothyriales</taxon>
        <taxon>Herpotrichiellaceae</taxon>
        <taxon>Exophiala</taxon>
    </lineage>
</organism>
<dbReference type="GeneID" id="89975629"/>
<feature type="region of interest" description="Disordered" evidence="3">
    <location>
        <begin position="1"/>
        <end position="46"/>
    </location>
</feature>
<evidence type="ECO:0000256" key="3">
    <source>
        <dbReference type="SAM" id="MobiDB-lite"/>
    </source>
</evidence>
<gene>
    <name evidence="4" type="ORF">LTR84_007463</name>
</gene>
<dbReference type="InterPro" id="IPR051209">
    <property type="entry name" value="FAD-bind_Monooxygenase_sf"/>
</dbReference>
<dbReference type="Pfam" id="PF13450">
    <property type="entry name" value="NAD_binding_8"/>
    <property type="match status" value="1"/>
</dbReference>